<proteinExistence type="predicted"/>
<dbReference type="NCBIfam" id="TIGR02681">
    <property type="entry name" value="phage_pRha"/>
    <property type="match status" value="1"/>
</dbReference>
<name>A0ABY6ITM9_9HYPH</name>
<dbReference type="Proteomes" id="UP001163882">
    <property type="component" value="Chromosome"/>
</dbReference>
<keyword evidence="3" id="KW-1185">Reference proteome</keyword>
<dbReference type="InterPro" id="IPR003497">
    <property type="entry name" value="BRO_N_domain"/>
</dbReference>
<feature type="domain" description="Bro-N" evidence="1">
    <location>
        <begin position="21"/>
        <end position="186"/>
    </location>
</feature>
<dbReference type="PANTHER" id="PTHR36180:SF2">
    <property type="entry name" value="BRO FAMILY PROTEIN"/>
    <property type="match status" value="1"/>
</dbReference>
<dbReference type="Pfam" id="PF02498">
    <property type="entry name" value="Bro-N"/>
    <property type="match status" value="1"/>
</dbReference>
<organism evidence="2 3">
    <name type="scientific">Pelagibacterium flavum</name>
    <dbReference type="NCBI Taxonomy" id="2984530"/>
    <lineage>
        <taxon>Bacteria</taxon>
        <taxon>Pseudomonadati</taxon>
        <taxon>Pseudomonadota</taxon>
        <taxon>Alphaproteobacteria</taxon>
        <taxon>Hyphomicrobiales</taxon>
        <taxon>Devosiaceae</taxon>
        <taxon>Pelagibacterium</taxon>
    </lineage>
</organism>
<dbReference type="EMBL" id="CP107716">
    <property type="protein sequence ID" value="UYQ73978.1"/>
    <property type="molecule type" value="Genomic_DNA"/>
</dbReference>
<dbReference type="PANTHER" id="PTHR36180">
    <property type="entry name" value="DNA-BINDING PROTEIN-RELATED-RELATED"/>
    <property type="match status" value="1"/>
</dbReference>
<dbReference type="InterPro" id="IPR014054">
    <property type="entry name" value="Phage_regulatory_Rha"/>
</dbReference>
<evidence type="ECO:0000313" key="2">
    <source>
        <dbReference type="EMBL" id="UYQ73978.1"/>
    </source>
</evidence>
<dbReference type="SMART" id="SM01040">
    <property type="entry name" value="Bro-N"/>
    <property type="match status" value="1"/>
</dbReference>
<sequence>MRRTVRVWGWPVLSSVPHCDRAGLQISLVPVVTLKNGQAFANSRDVAEFFGKQHVHVLRDIDQIMKFKPVSTAPNFGASSYKDRTGRLLRCFDMTKDGFTLLAMGFTGAKALEFKLKYIAAFNSLEQRLAERTSLPQLFCGSRAPSYTVISESGLYQLIMRSDKPEARKFQDWVTRDVLPAIRKTGGYLLNEEARETAKAYDRQSMPMFNKCNGLAVGVLV</sequence>
<dbReference type="Pfam" id="PF09669">
    <property type="entry name" value="Phage_pRha"/>
    <property type="match status" value="1"/>
</dbReference>
<dbReference type="RefSeq" id="WP_264227526.1">
    <property type="nucleotide sequence ID" value="NZ_CP107716.1"/>
</dbReference>
<protein>
    <submittedName>
        <fullName evidence="2">Rha family transcriptional regulator</fullName>
    </submittedName>
</protein>
<accession>A0ABY6ITM9</accession>
<dbReference type="PROSITE" id="PS51750">
    <property type="entry name" value="BRO_N"/>
    <property type="match status" value="1"/>
</dbReference>
<evidence type="ECO:0000259" key="1">
    <source>
        <dbReference type="PROSITE" id="PS51750"/>
    </source>
</evidence>
<evidence type="ECO:0000313" key="3">
    <source>
        <dbReference type="Proteomes" id="UP001163882"/>
    </source>
</evidence>
<gene>
    <name evidence="2" type="ORF">OF122_09535</name>
</gene>
<reference evidence="2" key="1">
    <citation type="submission" date="2022-10" db="EMBL/GenBank/DDBJ databases">
        <title>YIM 151497 complete genome.</title>
        <authorList>
            <person name="Chen X."/>
        </authorList>
    </citation>
    <scope>NUCLEOTIDE SEQUENCE</scope>
    <source>
        <strain evidence="2">YIM 151497</strain>
    </source>
</reference>